<dbReference type="SUPFAM" id="SSF53335">
    <property type="entry name" value="S-adenosyl-L-methionine-dependent methyltransferases"/>
    <property type="match status" value="1"/>
</dbReference>
<keyword evidence="8" id="KW-1185">Reference proteome</keyword>
<dbReference type="Pfam" id="PF02086">
    <property type="entry name" value="MethyltransfD12"/>
    <property type="match status" value="1"/>
</dbReference>
<evidence type="ECO:0000256" key="1">
    <source>
        <dbReference type="ARBA" id="ARBA00006594"/>
    </source>
</evidence>
<dbReference type="AlphaFoldDB" id="A0A498H5H2"/>
<organism evidence="7 8">
    <name type="scientific">Methanoculleus taiwanensis</name>
    <dbReference type="NCBI Taxonomy" id="1550565"/>
    <lineage>
        <taxon>Archaea</taxon>
        <taxon>Methanobacteriati</taxon>
        <taxon>Methanobacteriota</taxon>
        <taxon>Stenosarchaea group</taxon>
        <taxon>Methanomicrobia</taxon>
        <taxon>Methanomicrobiales</taxon>
        <taxon>Methanomicrobiaceae</taxon>
        <taxon>Methanoculleus</taxon>
    </lineage>
</organism>
<dbReference type="PIRSF" id="PIRSF000398">
    <property type="entry name" value="M_m6A_EcoRV"/>
    <property type="match status" value="1"/>
</dbReference>
<gene>
    <name evidence="7" type="ORF">ABH15_03240</name>
</gene>
<comment type="catalytic activity">
    <reaction evidence="6">
        <text>a 2'-deoxyadenosine in DNA + S-adenosyl-L-methionine = an N(6)-methyl-2'-deoxyadenosine in DNA + S-adenosyl-L-homocysteine + H(+)</text>
        <dbReference type="Rhea" id="RHEA:15197"/>
        <dbReference type="Rhea" id="RHEA-COMP:12418"/>
        <dbReference type="Rhea" id="RHEA-COMP:12419"/>
        <dbReference type="ChEBI" id="CHEBI:15378"/>
        <dbReference type="ChEBI" id="CHEBI:57856"/>
        <dbReference type="ChEBI" id="CHEBI:59789"/>
        <dbReference type="ChEBI" id="CHEBI:90615"/>
        <dbReference type="ChEBI" id="CHEBI:90616"/>
        <dbReference type="EC" id="2.1.1.72"/>
    </reaction>
</comment>
<dbReference type="EMBL" id="LHQS01000001">
    <property type="protein sequence ID" value="RXE57150.1"/>
    <property type="molecule type" value="Genomic_DNA"/>
</dbReference>
<dbReference type="NCBIfam" id="TIGR00571">
    <property type="entry name" value="dam"/>
    <property type="match status" value="1"/>
</dbReference>
<keyword evidence="5" id="KW-0949">S-adenosyl-L-methionine</keyword>
<dbReference type="PROSITE" id="PS00092">
    <property type="entry name" value="N6_MTASE"/>
    <property type="match status" value="1"/>
</dbReference>
<keyword evidence="4" id="KW-0808">Transferase</keyword>
<proteinExistence type="inferred from homology"/>
<protein>
    <recommendedName>
        <fullName evidence="2">site-specific DNA-methyltransferase (adenine-specific)</fullName>
        <ecNumber evidence="2">2.1.1.72</ecNumber>
    </recommendedName>
</protein>
<evidence type="ECO:0000313" key="8">
    <source>
        <dbReference type="Proteomes" id="UP000290932"/>
    </source>
</evidence>
<evidence type="ECO:0000256" key="2">
    <source>
        <dbReference type="ARBA" id="ARBA00011900"/>
    </source>
</evidence>
<evidence type="ECO:0000256" key="5">
    <source>
        <dbReference type="ARBA" id="ARBA00022691"/>
    </source>
</evidence>
<dbReference type="InterPro" id="IPR029063">
    <property type="entry name" value="SAM-dependent_MTases_sf"/>
</dbReference>
<dbReference type="EC" id="2.1.1.72" evidence="2"/>
<dbReference type="PANTHER" id="PTHR30481:SF3">
    <property type="entry name" value="DNA ADENINE METHYLASE"/>
    <property type="match status" value="1"/>
</dbReference>
<dbReference type="InterPro" id="IPR012327">
    <property type="entry name" value="MeTrfase_D12"/>
</dbReference>
<dbReference type="InterPro" id="IPR002052">
    <property type="entry name" value="DNA_methylase_N6_adenine_CS"/>
</dbReference>
<dbReference type="InterPro" id="IPR023095">
    <property type="entry name" value="Ade_MeTrfase_dom_2"/>
</dbReference>
<dbReference type="GO" id="GO:0006298">
    <property type="term" value="P:mismatch repair"/>
    <property type="evidence" value="ECO:0007669"/>
    <property type="project" value="TreeGrafter"/>
</dbReference>
<name>A0A498H5H2_9EURY</name>
<accession>A0A498H5H2</accession>
<comment type="caution">
    <text evidence="7">The sequence shown here is derived from an EMBL/GenBank/DDBJ whole genome shotgun (WGS) entry which is preliminary data.</text>
</comment>
<dbReference type="GO" id="GO:0009007">
    <property type="term" value="F:site-specific DNA-methyltransferase (adenine-specific) activity"/>
    <property type="evidence" value="ECO:0007669"/>
    <property type="project" value="UniProtKB-EC"/>
</dbReference>
<evidence type="ECO:0000256" key="6">
    <source>
        <dbReference type="ARBA" id="ARBA00047942"/>
    </source>
</evidence>
<dbReference type="Gene3D" id="3.40.50.150">
    <property type="entry name" value="Vaccinia Virus protein VP39"/>
    <property type="match status" value="1"/>
</dbReference>
<sequence length="329" mass="38835">MFSANYLEFLQRFNRMKTQNAKPFLKWAGGKGQLLKEFEIRLPEEVRKGLTNTYVEPFVGGGAVYFYINNQYQFDECHIFDVNEELVLAYTVVKHDVEELIEILKDVETTYLQLDTEKRQEYFYEIRNKYNEFKTSIQPQKYNKAWIRRAADLIFLNKTCFNGLFRVNSKGEFNVPFGRHKKPQILNQEILRNDSALLENTSIHLGDFSDCARYVDEKTFVYFDPPYRPLNQTSSFTSYSKDRFGDEDQKRLAGFFHELDAKGAKLMLSNSDPKNEDPNDHFFEDLYPEYTIDRVSARRAINCNGERRGEINELIITNYKTERNDLSVF</sequence>
<keyword evidence="3 7" id="KW-0489">Methyltransferase</keyword>
<evidence type="ECO:0000256" key="3">
    <source>
        <dbReference type="ARBA" id="ARBA00022603"/>
    </source>
</evidence>
<dbReference type="Gene3D" id="1.10.1020.10">
    <property type="entry name" value="Adenine-specific Methyltransferase, Domain 2"/>
    <property type="match status" value="1"/>
</dbReference>
<dbReference type="Proteomes" id="UP000290932">
    <property type="component" value="Unassembled WGS sequence"/>
</dbReference>
<dbReference type="InterPro" id="IPR012263">
    <property type="entry name" value="M_m6A_EcoRV"/>
</dbReference>
<dbReference type="GO" id="GO:0009307">
    <property type="term" value="P:DNA restriction-modification system"/>
    <property type="evidence" value="ECO:0007669"/>
    <property type="project" value="InterPro"/>
</dbReference>
<dbReference type="GO" id="GO:1904047">
    <property type="term" value="F:S-adenosyl-L-methionine binding"/>
    <property type="evidence" value="ECO:0007669"/>
    <property type="project" value="TreeGrafter"/>
</dbReference>
<reference evidence="7 8" key="1">
    <citation type="journal article" date="2015" name="Int. J. Syst. Evol. Microbiol.">
        <title>Methanoculleus taiwanensis sp. nov., a methanogen isolated from deep marine sediment at the deformation front area near Taiwan.</title>
        <authorList>
            <person name="Weng C.Y."/>
            <person name="Chen S.C."/>
            <person name="Lai M.C."/>
            <person name="Wu S.Y."/>
            <person name="Lin S."/>
            <person name="Yang T.F."/>
            <person name="Chen P.C."/>
        </authorList>
    </citation>
    <scope>NUCLEOTIDE SEQUENCE [LARGE SCALE GENOMIC DNA]</scope>
    <source>
        <strain evidence="7 8">CYW4</strain>
    </source>
</reference>
<dbReference type="GO" id="GO:0032259">
    <property type="term" value="P:methylation"/>
    <property type="evidence" value="ECO:0007669"/>
    <property type="project" value="UniProtKB-KW"/>
</dbReference>
<evidence type="ECO:0000313" key="7">
    <source>
        <dbReference type="EMBL" id="RXE57150.1"/>
    </source>
</evidence>
<dbReference type="GO" id="GO:0043565">
    <property type="term" value="F:sequence-specific DNA binding"/>
    <property type="evidence" value="ECO:0007669"/>
    <property type="project" value="TreeGrafter"/>
</dbReference>
<dbReference type="PANTHER" id="PTHR30481">
    <property type="entry name" value="DNA ADENINE METHYLASE"/>
    <property type="match status" value="1"/>
</dbReference>
<comment type="similarity">
    <text evidence="1">Belongs to the N(4)/N(6)-methyltransferase family.</text>
</comment>
<dbReference type="PRINTS" id="PR00505">
    <property type="entry name" value="D12N6MTFRASE"/>
</dbReference>
<evidence type="ECO:0000256" key="4">
    <source>
        <dbReference type="ARBA" id="ARBA00022679"/>
    </source>
</evidence>